<dbReference type="OrthoDB" id="3476420at2"/>
<dbReference type="EMBL" id="QTTT01000001">
    <property type="protein sequence ID" value="REE97164.1"/>
    <property type="molecule type" value="Genomic_DNA"/>
</dbReference>
<evidence type="ECO:0000313" key="1">
    <source>
        <dbReference type="EMBL" id="REE97164.1"/>
    </source>
</evidence>
<keyword evidence="2" id="KW-1185">Reference proteome</keyword>
<gene>
    <name evidence="1" type="ORF">DFJ69_2622</name>
</gene>
<dbReference type="InterPro" id="IPR029074">
    <property type="entry name" value="Imm49"/>
</dbReference>
<reference evidence="1 2" key="1">
    <citation type="submission" date="2018-08" db="EMBL/GenBank/DDBJ databases">
        <title>Sequencing the genomes of 1000 actinobacteria strains.</title>
        <authorList>
            <person name="Klenk H.-P."/>
        </authorList>
    </citation>
    <scope>NUCLEOTIDE SEQUENCE [LARGE SCALE GENOMIC DNA]</scope>
    <source>
        <strain evidence="1 2">DSM 43927</strain>
    </source>
</reference>
<organism evidence="1 2">
    <name type="scientific">Thermomonospora umbrina</name>
    <dbReference type="NCBI Taxonomy" id="111806"/>
    <lineage>
        <taxon>Bacteria</taxon>
        <taxon>Bacillati</taxon>
        <taxon>Actinomycetota</taxon>
        <taxon>Actinomycetes</taxon>
        <taxon>Streptosporangiales</taxon>
        <taxon>Thermomonosporaceae</taxon>
        <taxon>Thermomonospora</taxon>
    </lineage>
</organism>
<name>A0A3D9SX67_9ACTN</name>
<dbReference type="Pfam" id="PF15575">
    <property type="entry name" value="Imm49"/>
    <property type="match status" value="1"/>
</dbReference>
<sequence length="289" mass="32827">MRTVPRHEIDLAMAKDGADWFHKRNFEAIIPRLKAEPSGLDSLLYQAGLELNYRCVADPTARFVQTWESATLATQAGSALYATGLRTEGTVECLIHDDRLDLPAVGPQWWMDLERWRKAVFYAMTCRDRERTDLLCSVTPQFMQSATGAAPLPWAFPFIEAVRGWWRREEGYFDHLLEAARLADPEDPTLDDESREHVALNVFPQIRVFGAVVAGQAAEFNDALFEALELHRTFWTRDTRRAEDPLGYVALPLLAFTCLAKETGIPIEVRSEYLPQNLVDGSWVGSYTF</sequence>
<dbReference type="AlphaFoldDB" id="A0A3D9SX67"/>
<dbReference type="RefSeq" id="WP_116022696.1">
    <property type="nucleotide sequence ID" value="NZ_QTTT01000001.1"/>
</dbReference>
<evidence type="ECO:0000313" key="2">
    <source>
        <dbReference type="Proteomes" id="UP000256661"/>
    </source>
</evidence>
<dbReference type="Proteomes" id="UP000256661">
    <property type="component" value="Unassembled WGS sequence"/>
</dbReference>
<comment type="caution">
    <text evidence="1">The sequence shown here is derived from an EMBL/GenBank/DDBJ whole genome shotgun (WGS) entry which is preliminary data.</text>
</comment>
<proteinExistence type="predicted"/>
<protein>
    <submittedName>
        <fullName evidence="1">Immunity protein 49 of polymorphic toxin system</fullName>
    </submittedName>
</protein>
<accession>A0A3D9SX67</accession>